<organism evidence="8 9">
    <name type="scientific">Symbiodinium natans</name>
    <dbReference type="NCBI Taxonomy" id="878477"/>
    <lineage>
        <taxon>Eukaryota</taxon>
        <taxon>Sar</taxon>
        <taxon>Alveolata</taxon>
        <taxon>Dinophyceae</taxon>
        <taxon>Suessiales</taxon>
        <taxon>Symbiodiniaceae</taxon>
        <taxon>Symbiodinium</taxon>
    </lineage>
</organism>
<dbReference type="PANTHER" id="PTHR10037:SF62">
    <property type="entry name" value="SODIUM CHANNEL PROTEIN 60E"/>
    <property type="match status" value="1"/>
</dbReference>
<dbReference type="InterPro" id="IPR043203">
    <property type="entry name" value="VGCC_Ca_Na"/>
</dbReference>
<dbReference type="GO" id="GO:0005509">
    <property type="term" value="F:calcium ion binding"/>
    <property type="evidence" value="ECO:0007669"/>
    <property type="project" value="InterPro"/>
</dbReference>
<dbReference type="PANTHER" id="PTHR10037">
    <property type="entry name" value="VOLTAGE-GATED CATION CHANNEL CALCIUM AND SODIUM"/>
    <property type="match status" value="1"/>
</dbReference>
<keyword evidence="2 6" id="KW-0812">Transmembrane</keyword>
<comment type="caution">
    <text evidence="8">The sequence shown here is derived from an EMBL/GenBank/DDBJ whole genome shotgun (WGS) entry which is preliminary data.</text>
</comment>
<dbReference type="Gene3D" id="1.10.287.70">
    <property type="match status" value="1"/>
</dbReference>
<dbReference type="AlphaFoldDB" id="A0A812RIB7"/>
<evidence type="ECO:0000256" key="2">
    <source>
        <dbReference type="ARBA" id="ARBA00022692"/>
    </source>
</evidence>
<evidence type="ECO:0000256" key="3">
    <source>
        <dbReference type="ARBA" id="ARBA00022837"/>
    </source>
</evidence>
<dbReference type="SUPFAM" id="SSF47473">
    <property type="entry name" value="EF-hand"/>
    <property type="match status" value="1"/>
</dbReference>
<feature type="transmembrane region" description="Helical" evidence="6">
    <location>
        <begin position="84"/>
        <end position="103"/>
    </location>
</feature>
<evidence type="ECO:0000259" key="7">
    <source>
        <dbReference type="PROSITE" id="PS50222"/>
    </source>
</evidence>
<dbReference type="GO" id="GO:0005248">
    <property type="term" value="F:voltage-gated sodium channel activity"/>
    <property type="evidence" value="ECO:0007669"/>
    <property type="project" value="TreeGrafter"/>
</dbReference>
<keyword evidence="3" id="KW-0106">Calcium</keyword>
<dbReference type="EMBL" id="CAJNDS010002347">
    <property type="protein sequence ID" value="CAE7443759.1"/>
    <property type="molecule type" value="Genomic_DNA"/>
</dbReference>
<evidence type="ECO:0000313" key="8">
    <source>
        <dbReference type="EMBL" id="CAE7443759.1"/>
    </source>
</evidence>
<evidence type="ECO:0000313" key="9">
    <source>
        <dbReference type="Proteomes" id="UP000604046"/>
    </source>
</evidence>
<dbReference type="InterPro" id="IPR018247">
    <property type="entry name" value="EF_Hand_1_Ca_BS"/>
</dbReference>
<gene>
    <name evidence="8" type="primary">TPC1</name>
    <name evidence="8" type="ORF">SNAT2548_LOCUS24135</name>
</gene>
<dbReference type="InterPro" id="IPR002048">
    <property type="entry name" value="EF_hand_dom"/>
</dbReference>
<dbReference type="InterPro" id="IPR011992">
    <property type="entry name" value="EF-hand-dom_pair"/>
</dbReference>
<dbReference type="InterPro" id="IPR027359">
    <property type="entry name" value="Volt_channel_dom_sf"/>
</dbReference>
<feature type="domain" description="EF-hand" evidence="7">
    <location>
        <begin position="315"/>
        <end position="350"/>
    </location>
</feature>
<keyword evidence="5 6" id="KW-0472">Membrane</keyword>
<accession>A0A812RIB7</accession>
<feature type="domain" description="EF-hand" evidence="7">
    <location>
        <begin position="271"/>
        <end position="306"/>
    </location>
</feature>
<evidence type="ECO:0000256" key="5">
    <source>
        <dbReference type="ARBA" id="ARBA00023136"/>
    </source>
</evidence>
<keyword evidence="4 6" id="KW-1133">Transmembrane helix</keyword>
<dbReference type="InterPro" id="IPR005821">
    <property type="entry name" value="Ion_trans_dom"/>
</dbReference>
<dbReference type="Pfam" id="PF00036">
    <property type="entry name" value="EF-hand_1"/>
    <property type="match status" value="1"/>
</dbReference>
<dbReference type="Gene3D" id="1.20.120.350">
    <property type="entry name" value="Voltage-gated potassium channels. Chain C"/>
    <property type="match status" value="1"/>
</dbReference>
<dbReference type="OrthoDB" id="191686at2759"/>
<dbReference type="CDD" id="cd00051">
    <property type="entry name" value="EFh"/>
    <property type="match status" value="1"/>
</dbReference>
<evidence type="ECO:0000256" key="6">
    <source>
        <dbReference type="SAM" id="Phobius"/>
    </source>
</evidence>
<feature type="transmembrane region" description="Helical" evidence="6">
    <location>
        <begin position="222"/>
        <end position="247"/>
    </location>
</feature>
<proteinExistence type="predicted"/>
<dbReference type="Proteomes" id="UP000604046">
    <property type="component" value="Unassembled WGS sequence"/>
</dbReference>
<feature type="transmembrane region" description="Helical" evidence="6">
    <location>
        <begin position="52"/>
        <end position="72"/>
    </location>
</feature>
<dbReference type="PROSITE" id="PS50222">
    <property type="entry name" value="EF_HAND_2"/>
    <property type="match status" value="2"/>
</dbReference>
<evidence type="ECO:0000256" key="4">
    <source>
        <dbReference type="ARBA" id="ARBA00022989"/>
    </source>
</evidence>
<dbReference type="Gene3D" id="1.10.238.10">
    <property type="entry name" value="EF-hand"/>
    <property type="match status" value="1"/>
</dbReference>
<reference evidence="8" key="1">
    <citation type="submission" date="2021-02" db="EMBL/GenBank/DDBJ databases">
        <authorList>
            <person name="Dougan E. K."/>
            <person name="Rhodes N."/>
            <person name="Thang M."/>
            <person name="Chan C."/>
        </authorList>
    </citation>
    <scope>NUCLEOTIDE SEQUENCE</scope>
</reference>
<name>A0A812RIB7_9DINO</name>
<feature type="transmembrane region" description="Helical" evidence="6">
    <location>
        <begin position="148"/>
        <end position="167"/>
    </location>
</feature>
<dbReference type="SMART" id="SM00054">
    <property type="entry name" value="EFh"/>
    <property type="match status" value="2"/>
</dbReference>
<protein>
    <submittedName>
        <fullName evidence="8">TPC1 protein</fullName>
    </submittedName>
</protein>
<evidence type="ECO:0000256" key="1">
    <source>
        <dbReference type="ARBA" id="ARBA00004141"/>
    </source>
</evidence>
<dbReference type="Pfam" id="PF00520">
    <property type="entry name" value="Ion_trans"/>
    <property type="match status" value="1"/>
</dbReference>
<dbReference type="GO" id="GO:0001518">
    <property type="term" value="C:voltage-gated sodium channel complex"/>
    <property type="evidence" value="ECO:0007669"/>
    <property type="project" value="TreeGrafter"/>
</dbReference>
<sequence length="474" mass="53607">MTPVVIPGWRGTLHRMLQSSACDVITGLVIVFDVALTCVDIDIRAAGGTTPLALELASNAYLLELVAILFVWKGQVFRDPWTLLDMLIVIFGLVQLVMGFMGVSLDKVTILRMLRVVRIMRLFRLFRKFAMLKELRKLIRMTASHSRDVFAGFVVMTSWAMLAVELLNPYMPELSSFWEDCPFCRRSLQSVMSANLLLFKTVVAGDSWGQVAVPLIEAHPTVAIPIFIGSQLSIVFGVLNLVVAVVVDTFAEQRTKDVTSMAQEMDEDAEEELQELDKIFAKIDSDNDGVLSWEELVKGASRVREFQHRLRVMDIDQKDLEQLFSMLDHNSNKTVDPDEFKRTLARWAFDSKTATRFVRYTLQLDNFHILSKLNLSLVCFFGFRSFLDATPASARFRIFEWIVCGRKSRESVTSTSHRPRQQLMEDHSSAAEKLSNMESPLSVKLELDPRLIALASGTQRHIPAQPKLPEGSTL</sequence>
<comment type="subcellular location">
    <subcellularLocation>
        <location evidence="1">Membrane</location>
        <topology evidence="1">Multi-pass membrane protein</topology>
    </subcellularLocation>
</comment>
<keyword evidence="9" id="KW-1185">Reference proteome</keyword>
<dbReference type="PROSITE" id="PS00018">
    <property type="entry name" value="EF_HAND_1"/>
    <property type="match status" value="2"/>
</dbReference>